<proteinExistence type="predicted"/>
<evidence type="ECO:0000313" key="4">
    <source>
        <dbReference type="EMBL" id="KAK2576707.1"/>
    </source>
</evidence>
<keyword evidence="3" id="KW-0472">Membrane</keyword>
<evidence type="ECO:0000256" key="1">
    <source>
        <dbReference type="ARBA" id="ARBA00022729"/>
    </source>
</evidence>
<gene>
    <name evidence="4" type="ORF">KPH14_005365</name>
</gene>
<feature type="transmembrane region" description="Helical" evidence="3">
    <location>
        <begin position="85"/>
        <end position="105"/>
    </location>
</feature>
<sequence>MLKRILDRIQWRTLIYCGIGLWIALCASDLYYDEYNELMFSPAKVFPTTSITHQVAIDTGSALTSISRFIEKGRKSWGTIRKSRILTTFVVIIVSIWSTIFAVCIQEYRRKKLDKLVNAECSNKEYNSDKKTSKNTGIQVSCPTRFISTTLRYEKDDKRSSQEWFSTLNTVLCTFKEEKNEHKITDKDSAKYNKEIHNNSNNERDEHKIECLYNESHRFQCEPVFQLVHYINLSRSIQFQSTLLSQRYTVSIFNTFSSLSVKYLFNSLSLKYSSKRNFIDDNNKDEISVNKLKVVNWFRKKNKEKSTSSDFASRGCSEIESVSTGVFQNFITIMGTLKYLLFALLCNLIVRTGKCSDMKLDQFLNEKWTELKINIAKSQIRTSEKVFVNNYNVSWSRSWSTEWGVDSPVTINTFNKMLLAHRNGSMEISIDISNSNRASELKKDIVIVQENCRPIKFVRTIKWKTTLYLLICYDTGSCSLYTGNDISNLIHRQNIRHRGYLMDACFFTKANRLYLIVVNNLSYWPVPSVIYHWAGTYMDIVTEITTTSAVSVTTFKYKQSIIIVFAQRVNADPPIVSNVYEFKETGIETIQFLPTHKPISVHHYSYNNYNFVLMVNEQEVSTAYLWDGTELLKWIDIPEIKANYFMQTVYLQDGTYFIVAHDNVVELFKLYSTTNYASLSTRKLDDERNIVDMHALVHDTSVKIILTTLSRGGVYSVETWDLNLKNKTSYENSKMVTDSSQKCLSDIIGLLQTRKSIIDKFQSFWPYSESSLENDFADTNTLKFPNVVLKSGVVKKIDLFVEDEVLTPVKLREHFDDLNSKIESLSKNSLNILRPDAKNNLYGTINIDGDAFFKEMHIDTVFVDKLNNVDYNSLDLISLKDDQQFESSLRAENITVQDLKVDSLCGIPNQYWATTDDKDWKILVSEQDSTRELSGNSILVHSNITIPNLRVKKMNDTDMDELIDQFFVIGGNQTITGNITYNYLEAKNLTTKIYNKSPSILLMTREDDQDFYEFSMKTLETDALRVEFINGIAISEVAMKSRENVIEGEVTLNNMEVTEIFNMDPAAKISTIPPSQIYDDVQITGDITVKTFNFQMNAKLTMDNLEVQPDAIFDNMWTKSSNQTIRNDISLDSGATIDRLDTKYLNGFAKEEFLYTTAEKIPEIFTNLHFENLHVNDAFHREGKNLNNFDVHQDRIKIYGDLRVQRAQLNNLIADNYNDIPVGLILNNTGGIKVSKNVDLPTISTQRAIVQDLNFHFLNDRAVSPYLNMPIKINDSFELGSIVTPEFHAEEILVNNFNGTDISYLIELKNATIEDIVNEIIIDDDLVLSENLTAKIIDHYSVELFLEKIATEDISFSTGMKDKLTVQNITMDFLYGFKVDTLPSSVFSKTSSQKIPGRFSFQKIRAKNMEAKYVNDKDTSKLTWIDESLVFSGNLTFIDLFVDNDVSTGSLNGYNVGEIYPSPLTIHSTKILNLDVDGHISWKNPKNDSKSLSHLFKKAVRRDKPQTIQGNTTFTKKLHVMSFTGNVEGIDEIRNIVQDTVFANSPKISLGGEKIFKNNLTVNTLKTGNMIDIETINDVNMVELNASIVDKYQENVVKGSIIFTDEVIVDQLLFNDTLHETSNTDLVLSTQALPNDTYIENLVVLGNIFLMTIDGVDFNKFVEDRVTLSENHVISSDVQFQGRVESTGNAAVKNINGIRTFDLVINGLQTTQIISGAKILTNDLTVKGNVESPLVNNVNITDEFSNSVLNDENVTIIGDVIFESYLDMPKNIIVSGLVNGVNVSKFLNNLDGQQSRSISSLKENEKFIENTIKEKALVVRSLPSIFSYLEIEDHLKIEVPTVKKIDVIVFGSTVKFNLYGEQTGDSCGLPRDCSCPLQYIAELTEKDCRVWRRNETFTLRNFHEPNNLFGIDVTTSTVSYNARCTRNKTDSEFTAISWMTNEKYKENDIFNARYSDIQVKGFLKDARAFTNNDQVYLALAIYYDPTAKTHYTNSSIYKLSLENDSLSLHQEIPTDGASAIEVFKINYSTYIVIACDGDTMGSLIYKLNSNNSMFDLLKKLPGRSNSVKSLSNDEDYFVMINDVNTNALNIYVYDHKSDNFYNYQSFFHDSRINEIQTFYTGDIGQSDAYAIVTTEDGQFYVYEYMFAGKFQRKIVHQMDGIQTMVPFYYEQRHYIICGARTNTTIMRIVQQGLH</sequence>
<feature type="transmembrane region" description="Helical" evidence="3">
    <location>
        <begin position="12"/>
        <end position="32"/>
    </location>
</feature>
<dbReference type="Proteomes" id="UP001258017">
    <property type="component" value="Unassembled WGS sequence"/>
</dbReference>
<dbReference type="PROSITE" id="PS50912">
    <property type="entry name" value="EAR"/>
    <property type="match status" value="2"/>
</dbReference>
<protein>
    <submittedName>
        <fullName evidence="4">Uncharacterized protein</fullName>
    </submittedName>
</protein>
<keyword evidence="2" id="KW-0677">Repeat</keyword>
<reference evidence="4" key="1">
    <citation type="submission" date="2021-08" db="EMBL/GenBank/DDBJ databases">
        <authorList>
            <person name="Misof B."/>
            <person name="Oliver O."/>
            <person name="Podsiadlowski L."/>
            <person name="Donath A."/>
            <person name="Peters R."/>
            <person name="Mayer C."/>
            <person name="Rust J."/>
            <person name="Gunkel S."/>
            <person name="Lesny P."/>
            <person name="Martin S."/>
            <person name="Oeyen J.P."/>
            <person name="Petersen M."/>
            <person name="Panagiotis P."/>
            <person name="Wilbrandt J."/>
            <person name="Tanja T."/>
        </authorList>
    </citation>
    <scope>NUCLEOTIDE SEQUENCE</scope>
    <source>
        <strain evidence="4">GBR_01_08_01A</strain>
        <tissue evidence="4">Thorax + abdomen</tissue>
    </source>
</reference>
<evidence type="ECO:0000256" key="2">
    <source>
        <dbReference type="ARBA" id="ARBA00022737"/>
    </source>
</evidence>
<comment type="caution">
    <text evidence="4">The sequence shown here is derived from an EMBL/GenBank/DDBJ whole genome shotgun (WGS) entry which is preliminary data.</text>
</comment>
<name>A0AAD9VK58_9HYME</name>
<keyword evidence="5" id="KW-1185">Reference proteome</keyword>
<reference evidence="4" key="2">
    <citation type="journal article" date="2023" name="Commun. Biol.">
        <title>Intrasexual cuticular hydrocarbon dimorphism in a wasp sheds light on hydrocarbon biosynthesis genes in Hymenoptera.</title>
        <authorList>
            <person name="Moris V.C."/>
            <person name="Podsiadlowski L."/>
            <person name="Martin S."/>
            <person name="Oeyen J.P."/>
            <person name="Donath A."/>
            <person name="Petersen M."/>
            <person name="Wilbrandt J."/>
            <person name="Misof B."/>
            <person name="Liedtke D."/>
            <person name="Thamm M."/>
            <person name="Scheiner R."/>
            <person name="Schmitt T."/>
            <person name="Niehuis O."/>
        </authorList>
    </citation>
    <scope>NUCLEOTIDE SEQUENCE</scope>
    <source>
        <strain evidence="4">GBR_01_08_01A</strain>
    </source>
</reference>
<dbReference type="InterPro" id="IPR009039">
    <property type="entry name" value="EAR"/>
</dbReference>
<accession>A0AAD9VK58</accession>
<keyword evidence="3" id="KW-0812">Transmembrane</keyword>
<evidence type="ECO:0000256" key="3">
    <source>
        <dbReference type="SAM" id="Phobius"/>
    </source>
</evidence>
<organism evidence="4 5">
    <name type="scientific">Odynerus spinipes</name>
    <dbReference type="NCBI Taxonomy" id="1348599"/>
    <lineage>
        <taxon>Eukaryota</taxon>
        <taxon>Metazoa</taxon>
        <taxon>Ecdysozoa</taxon>
        <taxon>Arthropoda</taxon>
        <taxon>Hexapoda</taxon>
        <taxon>Insecta</taxon>
        <taxon>Pterygota</taxon>
        <taxon>Neoptera</taxon>
        <taxon>Endopterygota</taxon>
        <taxon>Hymenoptera</taxon>
        <taxon>Apocrita</taxon>
        <taxon>Aculeata</taxon>
        <taxon>Vespoidea</taxon>
        <taxon>Vespidae</taxon>
        <taxon>Eumeninae</taxon>
        <taxon>Odynerus</taxon>
    </lineage>
</organism>
<keyword evidence="1" id="KW-0732">Signal</keyword>
<dbReference type="EMBL" id="JAIFRP010004405">
    <property type="protein sequence ID" value="KAK2576707.1"/>
    <property type="molecule type" value="Genomic_DNA"/>
</dbReference>
<evidence type="ECO:0000313" key="5">
    <source>
        <dbReference type="Proteomes" id="UP001258017"/>
    </source>
</evidence>
<feature type="transmembrane region" description="Helical" evidence="3">
    <location>
        <begin position="330"/>
        <end position="350"/>
    </location>
</feature>
<keyword evidence="3" id="KW-1133">Transmembrane helix</keyword>